<gene>
    <name evidence="7" type="ORF">PSACC_00256</name>
</gene>
<evidence type="ECO:0000259" key="6">
    <source>
        <dbReference type="PROSITE" id="PS51779"/>
    </source>
</evidence>
<dbReference type="AlphaFoldDB" id="A0A2H9TQ86"/>
<feature type="domain" description="POTRA" evidence="6">
    <location>
        <begin position="137"/>
        <end position="214"/>
    </location>
</feature>
<dbReference type="InterPro" id="IPR000184">
    <property type="entry name" value="Bac_surfAg_D15"/>
</dbReference>
<sequence length="583" mass="64425">MVQPPRYELIWSHSHDMGPQISNGRVPFRPKQIVYYAVLHGYETTEQLNEHGANKDKTHHQHGDRITTCKSPPYVVHFDSWRVFRVHAHHTCTTASTRTGRGGSVCTATTTVTVGVVGLYRIRFKGEILEDLNPVPVTVTGVQFTGTERTRMDILEPVVQNCLKARTFGELTVALGETSSNLERLELFKEMRFVIDQDSHKKDGVVVRVEVQERKYKIQAGTDIQKNGVGFGTGGTFYNVFGRGEKLDVVASMGTQSSTPLSINFSKPVNGNPERLLNLSAFSTFQHYVSGANFKNQLQGLAASYTFASKLASEHELKYALDWRHVFGIGEDASLSVRRQAGHSIKSSITHTMINSTRDCPVFPTHGYFHRISNELAGLGGSVSFLKNDMLTQIHIPLYKYLVFNATARLGHISSVGGRKISLLDKYQCGGPLSVRGFALNCLGPKDRNDSIGGDSSAEVSVGVSFPLSANTIHMLRGHVFVNAGILTNFDGIKAKNQKWIRDNTNLSFGTGLQVKLGESAKLEMNVAYPLSMQPGTIFHRGLQVGLGVEFLEREDLDDDLLSSAIICLKESKFLEAINLFCK</sequence>
<comment type="similarity">
    <text evidence="2">Belongs to the SAM50/omp85 family.</text>
</comment>
<keyword evidence="8" id="KW-1185">Reference proteome</keyword>
<evidence type="ECO:0000256" key="5">
    <source>
        <dbReference type="ARBA" id="ARBA00023136"/>
    </source>
</evidence>
<evidence type="ECO:0000256" key="1">
    <source>
        <dbReference type="ARBA" id="ARBA00004374"/>
    </source>
</evidence>
<dbReference type="PROSITE" id="PS51779">
    <property type="entry name" value="POTRA"/>
    <property type="match status" value="1"/>
</dbReference>
<keyword evidence="5" id="KW-0472">Membrane</keyword>
<reference evidence="7 8" key="1">
    <citation type="submission" date="2016-10" db="EMBL/GenBank/DDBJ databases">
        <title>The genome of Paramicrosporidium saccamoebae is the missing link in understanding Cryptomycota and Microsporidia evolution.</title>
        <authorList>
            <person name="Quandt C.A."/>
            <person name="Beaudet D."/>
            <person name="Corsaro D."/>
            <person name="Michel R."/>
            <person name="Corradi N."/>
            <person name="James T."/>
        </authorList>
    </citation>
    <scope>NUCLEOTIDE SEQUENCE [LARGE SCALE GENOMIC DNA]</scope>
    <source>
        <strain evidence="7 8">KSL3</strain>
    </source>
</reference>
<keyword evidence="3" id="KW-1134">Transmembrane beta strand</keyword>
<dbReference type="Gene3D" id="2.40.160.50">
    <property type="entry name" value="membrane protein fhac: a member of the omp85/tpsb transporter family"/>
    <property type="match status" value="1"/>
</dbReference>
<feature type="non-terminal residue" evidence="7">
    <location>
        <position position="583"/>
    </location>
</feature>
<keyword evidence="4" id="KW-0812">Transmembrane</keyword>
<comment type="caution">
    <text evidence="7">The sequence shown here is derived from an EMBL/GenBank/DDBJ whole genome shotgun (WGS) entry which is preliminary data.</text>
</comment>
<evidence type="ECO:0000313" key="7">
    <source>
        <dbReference type="EMBL" id="PJF19928.1"/>
    </source>
</evidence>
<dbReference type="InterPro" id="IPR034746">
    <property type="entry name" value="POTRA"/>
</dbReference>
<dbReference type="Pfam" id="PF01103">
    <property type="entry name" value="Omp85"/>
    <property type="match status" value="1"/>
</dbReference>
<dbReference type="STRING" id="1246581.A0A2H9TQ86"/>
<name>A0A2H9TQ86_9FUNG</name>
<accession>A0A2H9TQ86</accession>
<organism evidence="7 8">
    <name type="scientific">Paramicrosporidium saccamoebae</name>
    <dbReference type="NCBI Taxonomy" id="1246581"/>
    <lineage>
        <taxon>Eukaryota</taxon>
        <taxon>Fungi</taxon>
        <taxon>Fungi incertae sedis</taxon>
        <taxon>Cryptomycota</taxon>
        <taxon>Cryptomycota incertae sedis</taxon>
        <taxon>Paramicrosporidium</taxon>
    </lineage>
</organism>
<protein>
    <recommendedName>
        <fullName evidence="6">POTRA domain-containing protein</fullName>
    </recommendedName>
</protein>
<dbReference type="PANTHER" id="PTHR12815">
    <property type="entry name" value="SORTING AND ASSEMBLY MACHINERY SAMM50 PROTEIN FAMILY MEMBER"/>
    <property type="match status" value="1"/>
</dbReference>
<evidence type="ECO:0000313" key="8">
    <source>
        <dbReference type="Proteomes" id="UP000240830"/>
    </source>
</evidence>
<proteinExistence type="inferred from homology"/>
<dbReference type="OrthoDB" id="1724197at2759"/>
<dbReference type="GO" id="GO:0005741">
    <property type="term" value="C:mitochondrial outer membrane"/>
    <property type="evidence" value="ECO:0007669"/>
    <property type="project" value="UniProtKB-SubCell"/>
</dbReference>
<evidence type="ECO:0000256" key="2">
    <source>
        <dbReference type="ARBA" id="ARBA00010913"/>
    </source>
</evidence>
<comment type="subcellular location">
    <subcellularLocation>
        <location evidence="1">Mitochondrion outer membrane</location>
        <topology evidence="1">Multi-pass membrane protein</topology>
    </subcellularLocation>
</comment>
<evidence type="ECO:0000256" key="3">
    <source>
        <dbReference type="ARBA" id="ARBA00022452"/>
    </source>
</evidence>
<dbReference type="Proteomes" id="UP000240830">
    <property type="component" value="Unassembled WGS sequence"/>
</dbReference>
<dbReference type="EMBL" id="MTSL01000026">
    <property type="protein sequence ID" value="PJF19928.1"/>
    <property type="molecule type" value="Genomic_DNA"/>
</dbReference>
<dbReference type="PANTHER" id="PTHR12815:SF18">
    <property type="entry name" value="SORTING AND ASSEMBLY MACHINERY COMPONENT 50 HOMOLOG"/>
    <property type="match status" value="1"/>
</dbReference>
<dbReference type="InterPro" id="IPR039910">
    <property type="entry name" value="D15-like"/>
</dbReference>
<evidence type="ECO:0000256" key="4">
    <source>
        <dbReference type="ARBA" id="ARBA00022692"/>
    </source>
</evidence>